<dbReference type="eggNOG" id="ENOG502QTFG">
    <property type="taxonomic scope" value="Eukaryota"/>
</dbReference>
<dbReference type="InParanoid" id="A0A059AT00"/>
<dbReference type="Pfam" id="PF25276">
    <property type="entry name" value="DUF7870"/>
    <property type="match status" value="1"/>
</dbReference>
<name>A0A059AT00_EUCGR</name>
<organism evidence="2">
    <name type="scientific">Eucalyptus grandis</name>
    <name type="common">Flooded gum</name>
    <dbReference type="NCBI Taxonomy" id="71139"/>
    <lineage>
        <taxon>Eukaryota</taxon>
        <taxon>Viridiplantae</taxon>
        <taxon>Streptophyta</taxon>
        <taxon>Embryophyta</taxon>
        <taxon>Tracheophyta</taxon>
        <taxon>Spermatophyta</taxon>
        <taxon>Magnoliopsida</taxon>
        <taxon>eudicotyledons</taxon>
        <taxon>Gunneridae</taxon>
        <taxon>Pentapetalae</taxon>
        <taxon>rosids</taxon>
        <taxon>malvids</taxon>
        <taxon>Myrtales</taxon>
        <taxon>Myrtaceae</taxon>
        <taxon>Myrtoideae</taxon>
        <taxon>Eucalypteae</taxon>
        <taxon>Eucalyptus</taxon>
    </lineage>
</organism>
<dbReference type="AlphaFoldDB" id="A0A059AT00"/>
<evidence type="ECO:0000259" key="1">
    <source>
        <dbReference type="Pfam" id="PF25276"/>
    </source>
</evidence>
<feature type="domain" description="DUF7870" evidence="1">
    <location>
        <begin position="238"/>
        <end position="404"/>
    </location>
</feature>
<evidence type="ECO:0000313" key="2">
    <source>
        <dbReference type="EMBL" id="KCW56953.1"/>
    </source>
</evidence>
<dbReference type="PANTHER" id="PTHR33597">
    <property type="entry name" value="OS02G0760400 PROTEIN"/>
    <property type="match status" value="1"/>
</dbReference>
<dbReference type="KEGG" id="egr:104419886"/>
<reference evidence="2" key="1">
    <citation type="submission" date="2013-07" db="EMBL/GenBank/DDBJ databases">
        <title>The genome of Eucalyptus grandis.</title>
        <authorList>
            <person name="Schmutz J."/>
            <person name="Hayes R."/>
            <person name="Myburg A."/>
            <person name="Tuskan G."/>
            <person name="Grattapaglia D."/>
            <person name="Rokhsar D.S."/>
        </authorList>
    </citation>
    <scope>NUCLEOTIDE SEQUENCE</scope>
    <source>
        <tissue evidence="2">Leaf extractions</tissue>
    </source>
</reference>
<accession>A0A059AT00</accession>
<dbReference type="Gramene" id="KCW56953">
    <property type="protein sequence ID" value="KCW56953"/>
    <property type="gene ID" value="EUGRSUZ_I02628"/>
</dbReference>
<dbReference type="OMA" id="WQCLTLY"/>
<dbReference type="PANTHER" id="PTHR33597:SF11">
    <property type="entry name" value="OS07G0620600 PROTEIN"/>
    <property type="match status" value="1"/>
</dbReference>
<dbReference type="STRING" id="71139.A0A059AT00"/>
<proteinExistence type="predicted"/>
<dbReference type="OrthoDB" id="1919622at2759"/>
<dbReference type="InterPro" id="IPR057192">
    <property type="entry name" value="DUF7870"/>
</dbReference>
<gene>
    <name evidence="2" type="ORF">EUGRSUZ_I02628</name>
</gene>
<protein>
    <recommendedName>
        <fullName evidence="1">DUF7870 domain-containing protein</fullName>
    </recommendedName>
</protein>
<dbReference type="EMBL" id="KK198761">
    <property type="protein sequence ID" value="KCW56953.1"/>
    <property type="molecule type" value="Genomic_DNA"/>
</dbReference>
<sequence>MDLVHSFRDKNQYKMTQLNGVNLALDCDSRLVIQLPKSRFLRVVSRSLFLAAVILTLPCLGSLMKSPHSRSRFNAVEFGVAADVSNLQSMNFLFHDLSREGLLKKGDKALVVSSGIGQIGENLQFLDDNEIDFALESDVAESQSLIPDRTFDFALVSGSIDLKFVDRVVKIGGILAVQLGNDPSDAFQEPSNYKIVYMRRYEFTVVVMRKVASDDQRTISSTKRKLCNLALEAKKATLKGLEDVLLEPPRRALVRSGDYLKKIKYLPELLGDSLQGYNRRSFITVGSREDDRGMVEWFRHNYPAQDQHFEVHHLDIGSGGAPADVSDWLTQNVREEEYVVMKADAEVAEEMMRKRTIHLVDEMFLECSSQWGYRKTNKSRRAYWECLALYGRLRDEGVAVHQWWA</sequence>